<dbReference type="Gene3D" id="3.40.190.10">
    <property type="entry name" value="Periplasmic binding protein-like II"/>
    <property type="match status" value="1"/>
</dbReference>
<dbReference type="Pfam" id="PF13416">
    <property type="entry name" value="SBP_bac_8"/>
    <property type="match status" value="1"/>
</dbReference>
<sequence>MVEQTDASFGWAPMWGEPNLIDIAQSNGGQILNDEGTEVLIDSPEWIEAWEFIRTAIHEERSMKINSGGQGWEYWYRTIDDVMNGTVVGYTGSSGDKGNLDFEIIDSAIQPGMNGNPAQPTIDGLVMAIPDALSDEEKEAGWQWMSYFTSPEVTADWAQTIGYIPVRESAMEVPEYAEFADANPYLTIPFEQAQIGAAAFIDPTGNKIIDALEIAADKVELENISTEEALTEAKNQAQAALDDVNE</sequence>
<keyword evidence="1" id="KW-0175">Coiled coil</keyword>
<gene>
    <name evidence="2" type="ORF">NDM98_13100</name>
</gene>
<comment type="caution">
    <text evidence="2">The sequence shown here is derived from an EMBL/GenBank/DDBJ whole genome shotgun (WGS) entry which is preliminary data.</text>
</comment>
<dbReference type="EMBL" id="JAMQJY010000001">
    <property type="protein sequence ID" value="MCM2676337.1"/>
    <property type="molecule type" value="Genomic_DNA"/>
</dbReference>
<proteinExistence type="predicted"/>
<organism evidence="2 3">
    <name type="scientific">Alkalicoccobacillus plakortidis</name>
    <dbReference type="NCBI Taxonomy" id="444060"/>
    <lineage>
        <taxon>Bacteria</taxon>
        <taxon>Bacillati</taxon>
        <taxon>Bacillota</taxon>
        <taxon>Bacilli</taxon>
        <taxon>Bacillales</taxon>
        <taxon>Bacillaceae</taxon>
        <taxon>Alkalicoccobacillus</taxon>
    </lineage>
</organism>
<evidence type="ECO:0000313" key="3">
    <source>
        <dbReference type="Proteomes" id="UP001203665"/>
    </source>
</evidence>
<feature type="coiled-coil region" evidence="1">
    <location>
        <begin position="209"/>
        <end position="236"/>
    </location>
</feature>
<keyword evidence="3" id="KW-1185">Reference proteome</keyword>
<dbReference type="RefSeq" id="WP_251609145.1">
    <property type="nucleotide sequence ID" value="NZ_JAMQJY010000001.1"/>
</dbReference>
<name>A0ABT0XKA4_9BACI</name>
<dbReference type="SUPFAM" id="SSF53850">
    <property type="entry name" value="Periplasmic binding protein-like II"/>
    <property type="match status" value="1"/>
</dbReference>
<evidence type="ECO:0000313" key="2">
    <source>
        <dbReference type="EMBL" id="MCM2676337.1"/>
    </source>
</evidence>
<reference evidence="2" key="1">
    <citation type="submission" date="2022-06" db="EMBL/GenBank/DDBJ databases">
        <title>Alkalicoccobacillus porphyridii sp. nov., isolated from a marine red alga, Porphyridium purpureum and reclassification of Shouchella plakortidis and Shouchella gibsonii as Alkalicoccobacillus plakortidis comb. nov. and Alkalicoccobacillus gibsonii comb. nov.</title>
        <authorList>
            <person name="Kim K.H."/>
            <person name="Lee J.K."/>
            <person name="Han D.M."/>
            <person name="Baek J.H."/>
            <person name="Jeon C.O."/>
        </authorList>
    </citation>
    <scope>NUCLEOTIDE SEQUENCE</scope>
    <source>
        <strain evidence="2">DSM 19153</strain>
    </source>
</reference>
<dbReference type="Proteomes" id="UP001203665">
    <property type="component" value="Unassembled WGS sequence"/>
</dbReference>
<evidence type="ECO:0000256" key="1">
    <source>
        <dbReference type="SAM" id="Coils"/>
    </source>
</evidence>
<accession>A0ABT0XKA4</accession>
<dbReference type="InterPro" id="IPR006059">
    <property type="entry name" value="SBP"/>
</dbReference>
<protein>
    <submittedName>
        <fullName evidence="2">Extracellular solute-binding protein</fullName>
    </submittedName>
</protein>